<evidence type="ECO:0000259" key="2">
    <source>
        <dbReference type="Pfam" id="PF26628"/>
    </source>
</evidence>
<comment type="caution">
    <text evidence="3">The sequence shown here is derived from an EMBL/GenBank/DDBJ whole genome shotgun (WGS) entry which is preliminary data.</text>
</comment>
<gene>
    <name evidence="3" type="ORF">EV199_0373</name>
</gene>
<dbReference type="InterPro" id="IPR026444">
    <property type="entry name" value="Secre_tail"/>
</dbReference>
<feature type="domain" description="DUF8202" evidence="2">
    <location>
        <begin position="242"/>
        <end position="417"/>
    </location>
</feature>
<reference evidence="3 4" key="1">
    <citation type="submission" date="2019-02" db="EMBL/GenBank/DDBJ databases">
        <title>Genomic Encyclopedia of Type Strains, Phase IV (KMG-IV): sequencing the most valuable type-strain genomes for metagenomic binning, comparative biology and taxonomic classification.</title>
        <authorList>
            <person name="Goeker M."/>
        </authorList>
    </citation>
    <scope>NUCLEOTIDE SEQUENCE [LARGE SCALE GENOMIC DNA]</scope>
    <source>
        <strain evidence="3 4">DSM 18116</strain>
    </source>
</reference>
<keyword evidence="4" id="KW-1185">Reference proteome</keyword>
<feature type="domain" description="DUF8202" evidence="2">
    <location>
        <begin position="1047"/>
        <end position="1227"/>
    </location>
</feature>
<proteinExistence type="predicted"/>
<dbReference type="InterPro" id="IPR058515">
    <property type="entry name" value="DUF8202"/>
</dbReference>
<feature type="domain" description="DUF8202" evidence="2">
    <location>
        <begin position="645"/>
        <end position="831"/>
    </location>
</feature>
<dbReference type="Proteomes" id="UP000293874">
    <property type="component" value="Unassembled WGS sequence"/>
</dbReference>
<evidence type="ECO:0000313" key="4">
    <source>
        <dbReference type="Proteomes" id="UP000293874"/>
    </source>
</evidence>
<evidence type="ECO:0000256" key="1">
    <source>
        <dbReference type="SAM" id="MobiDB-lite"/>
    </source>
</evidence>
<accession>A0A4Q7N2V6</accession>
<dbReference type="Pfam" id="PF26628">
    <property type="entry name" value="DUF8202"/>
    <property type="match status" value="3"/>
</dbReference>
<dbReference type="EMBL" id="SGXA01000001">
    <property type="protein sequence ID" value="RZS74525.1"/>
    <property type="molecule type" value="Genomic_DNA"/>
</dbReference>
<feature type="region of interest" description="Disordered" evidence="1">
    <location>
        <begin position="449"/>
        <end position="468"/>
    </location>
</feature>
<evidence type="ECO:0000313" key="3">
    <source>
        <dbReference type="EMBL" id="RZS74525.1"/>
    </source>
</evidence>
<dbReference type="NCBIfam" id="TIGR04183">
    <property type="entry name" value="Por_Secre_tail"/>
    <property type="match status" value="1"/>
</dbReference>
<sequence>MKSIFYLPLSRGRKASTVRSFLMIPVLLFLYLCNYAQSPGGVSTGLRLWVKANAGTVVAGGKVTAWNDQSSGLRHLTTTSATYQPLAVAAGAEYNFNPYLSFDGDFLRYTGNVLPDNSGASIFSVASYTSGTAYNTLWDFYANDPTINTQGGRWLLYHSGAAYHSAPLLKGKPTLVNSHWQHNIAISTMMDINGLQQVMNKQVNTNGNNYFLGAGNTSSGEAWEGGIAENIVYDAPLAPTDQAKVNSYLAIKYGITLDADPGSAAVNYNYISSAGTTIWDGVANSSYHHDITGIGRDNASALMQLKSKSINDGSMVTLEIDPPSADGSFLVIGDNAGKGGLTTPYSPNSFTSAIPYFHFGRIWKVQETGVTGACTLHVVSTTATHLLVHNSEDFSTGTPVEIALVNGYADVDFSNGQYFTFAGPANAPGGVIQDLACWLKADAGTSSTTPGASVSGWQDQSGNGNTHTQATAGAQPTYVGAGGSFLMNYQPALRFDGTNDKMSAPAYINTQLPDNNAVHVFVVSRINANSSTAWQTTYGVIDSWVNALWYNRTPGNYLAGNQIADTKTGVLYGITSHIMPKTVGTTKVIWNGTVKTFSNLNYNNTGTTYSVGGDVANADFVGGDIQEVIVYKGAPNLDFDASNLAKIQTYLAIKYGISLDPAGQADYVLPNGTLIWTGADHPGYQYHIFGLGRDDNSALYQKQAFSYGDSSITVYLGSLAGLNNDNNAGIASNNSFLVLGDNNANGYTVVNYAAGKSFQNGATSKPLNALTSRIWKADATTQSSWSVNINTNKFRYASYVLVSADPAFPDATTRIYPVTSSVAENVVINDGEYFRFAAFVKAPGGVVNNLALWIKADAGLPASGKAGIWLDQSIAGKDLQQPNTTYQPTITSGTAVSNFNPVLTFDGNSIYRNQDLVQNTTGSGASIFSAARPTTITGTRTLWDFASNMPTLNVIGSNWNYWNLGGTHSVLPVAGQMQIANAHWLLGTTGSRLKEVNGNGEVATGSPVTPSTSQYLIGAGNTTNSEDWIGDIAENVVYNVKLTPAELVRINTYLAIKYGVTLRNTTTYQYEATDGTLIWDGAGSGSFHNNVAGIGADEMEDLNQKQSRSVNSGDQITVGLGEIAVDNISNTSVFNQDIAYLVWGDNGVTNANTTLVSDYGVGVNINHLNRVWRIENNRVNQVVRISIPNTLQPGALVGACEQYKLITSSSGTISGASITSIQPVAVDGSNYVVDYTFPAGVSYFTLARVDPASSGVVVLPSENTQADNFADCSTNEWIYFYADAAKAQKLTAMSDFTTAYLNNLTVDITPAGYGYASASRESSLMPRITTVTDATAGTFPAAKIRIYYSQEEMDNSMIPGAITNTWLKYSGNANAVIADLQNDGIFEAPFITALTPDASGVEDGVNYVEFHNITSFSSFIHVSTTEPLNILLPVKLGSFKAISTEAGILLNWTTVQELNNKGFAVERSVDGTNWQQLAFIPSAAKDGNSNTVLNYQFTDVAPANGINHYRLKQLDLDNRSDLSKIISVRYEGARKLSVTPNPLSNGFTVVSGLNIGDELRVLDQSGVQVYRQRAGAWQHRIDLRKQPAGIYYLEIIKGNNKELLKIIKQ</sequence>
<dbReference type="OrthoDB" id="2582440at2"/>
<protein>
    <submittedName>
        <fullName evidence="3">Putative secreted protein (Por secretion system target)</fullName>
    </submittedName>
</protein>
<dbReference type="RefSeq" id="WP_130538985.1">
    <property type="nucleotide sequence ID" value="NZ_CP042431.1"/>
</dbReference>
<name>A0A4Q7N2V6_9BACT</name>
<organism evidence="3 4">
    <name type="scientific">Pseudobacter ginsenosidimutans</name>
    <dbReference type="NCBI Taxonomy" id="661488"/>
    <lineage>
        <taxon>Bacteria</taxon>
        <taxon>Pseudomonadati</taxon>
        <taxon>Bacteroidota</taxon>
        <taxon>Chitinophagia</taxon>
        <taxon>Chitinophagales</taxon>
        <taxon>Chitinophagaceae</taxon>
        <taxon>Pseudobacter</taxon>
    </lineage>
</organism>